<protein>
    <recommendedName>
        <fullName evidence="2">DNA (cytosine-5)-methyltransferase N-terminal domain-containing protein</fullName>
    </recommendedName>
</protein>
<dbReference type="Proteomes" id="UP001497482">
    <property type="component" value="Chromosome 17"/>
</dbReference>
<dbReference type="AlphaFoldDB" id="A0AAV2KAJ0"/>
<feature type="compositionally biased region" description="Pro residues" evidence="1">
    <location>
        <begin position="9"/>
        <end position="21"/>
    </location>
</feature>
<proteinExistence type="predicted"/>
<feature type="region of interest" description="Disordered" evidence="1">
    <location>
        <begin position="1"/>
        <end position="81"/>
    </location>
</feature>
<organism evidence="3 4">
    <name type="scientific">Knipowitschia caucasica</name>
    <name type="common">Caucasian dwarf goby</name>
    <name type="synonym">Pomatoschistus caucasicus</name>
    <dbReference type="NCBI Taxonomy" id="637954"/>
    <lineage>
        <taxon>Eukaryota</taxon>
        <taxon>Metazoa</taxon>
        <taxon>Chordata</taxon>
        <taxon>Craniata</taxon>
        <taxon>Vertebrata</taxon>
        <taxon>Euteleostomi</taxon>
        <taxon>Actinopterygii</taxon>
        <taxon>Neopterygii</taxon>
        <taxon>Teleostei</taxon>
        <taxon>Neoteleostei</taxon>
        <taxon>Acanthomorphata</taxon>
        <taxon>Gobiaria</taxon>
        <taxon>Gobiiformes</taxon>
        <taxon>Gobioidei</taxon>
        <taxon>Gobiidae</taxon>
        <taxon>Gobiinae</taxon>
        <taxon>Knipowitschia</taxon>
    </lineage>
</organism>
<feature type="compositionally biased region" description="Acidic residues" evidence="1">
    <location>
        <begin position="47"/>
        <end position="59"/>
    </location>
</feature>
<reference evidence="3 4" key="1">
    <citation type="submission" date="2024-04" db="EMBL/GenBank/DDBJ databases">
        <authorList>
            <person name="Waldvogel A.-M."/>
            <person name="Schoenle A."/>
        </authorList>
    </citation>
    <scope>NUCLEOTIDE SEQUENCE [LARGE SCALE GENOMIC DNA]</scope>
</reference>
<accession>A0AAV2KAJ0</accession>
<evidence type="ECO:0000259" key="2">
    <source>
        <dbReference type="Pfam" id="PF22855"/>
    </source>
</evidence>
<sequence length="108" mass="12422">MTTLDPCANAPPTPPEEPPPFPDKKPRRRVEPTGRSKGGGLTRLYDLEEQDSSTEEQTEEQSGRLRRRTTPRVPYQAGDPDYVSRRQKEEWLSRWKMEVGPTEIIICL</sequence>
<feature type="domain" description="DNA (cytosine-5)-methyltransferase N-terminal" evidence="2">
    <location>
        <begin position="64"/>
        <end position="100"/>
    </location>
</feature>
<dbReference type="EMBL" id="OZ035839">
    <property type="protein sequence ID" value="CAL1585202.1"/>
    <property type="molecule type" value="Genomic_DNA"/>
</dbReference>
<name>A0AAV2KAJ0_KNICA</name>
<evidence type="ECO:0000313" key="3">
    <source>
        <dbReference type="EMBL" id="CAL1585202.1"/>
    </source>
</evidence>
<gene>
    <name evidence="3" type="ORF">KC01_LOCUS15445</name>
</gene>
<dbReference type="Pfam" id="PF22855">
    <property type="entry name" value="DNM3A_N"/>
    <property type="match status" value="1"/>
</dbReference>
<keyword evidence="4" id="KW-1185">Reference proteome</keyword>
<evidence type="ECO:0000313" key="4">
    <source>
        <dbReference type="Proteomes" id="UP001497482"/>
    </source>
</evidence>
<evidence type="ECO:0000256" key="1">
    <source>
        <dbReference type="SAM" id="MobiDB-lite"/>
    </source>
</evidence>
<dbReference type="InterPro" id="IPR054724">
    <property type="entry name" value="DNM3A_N"/>
</dbReference>